<feature type="transmembrane region" description="Helical" evidence="1">
    <location>
        <begin position="24"/>
        <end position="45"/>
    </location>
</feature>
<reference evidence="3" key="2">
    <citation type="submission" date="2019-06" db="EMBL/GenBank/DDBJ databases">
        <title>Co-occurence of chitin degradation, pigmentation and bioactivity in marine Pseudoalteromonas.</title>
        <authorList>
            <person name="Sonnenschein E.C."/>
            <person name="Bech P.K."/>
        </authorList>
    </citation>
    <scope>NUCLEOTIDE SEQUENCE [LARGE SCALE GENOMIC DNA]</scope>
    <source>
        <strain evidence="3">S2897</strain>
    </source>
</reference>
<keyword evidence="1" id="KW-0472">Membrane</keyword>
<dbReference type="Proteomes" id="UP000305874">
    <property type="component" value="Unassembled WGS sequence"/>
</dbReference>
<proteinExistence type="predicted"/>
<keyword evidence="1" id="KW-0812">Transmembrane</keyword>
<keyword evidence="1" id="KW-1133">Transmembrane helix</keyword>
<sequence length="66" mass="7494">MNLTATTNKALILWNLQYIPQFGYLAYSIALSLFVFHLRGLANFLMKQMLTVISLGLSSNLKMKKV</sequence>
<evidence type="ECO:0000256" key="1">
    <source>
        <dbReference type="SAM" id="Phobius"/>
    </source>
</evidence>
<feature type="non-terminal residue" evidence="2">
    <location>
        <position position="66"/>
    </location>
</feature>
<organism evidence="2 3">
    <name type="scientific">Pseudoalteromonas ruthenica</name>
    <dbReference type="NCBI Taxonomy" id="151081"/>
    <lineage>
        <taxon>Bacteria</taxon>
        <taxon>Pseudomonadati</taxon>
        <taxon>Pseudomonadota</taxon>
        <taxon>Gammaproteobacteria</taxon>
        <taxon>Alteromonadales</taxon>
        <taxon>Pseudoalteromonadaceae</taxon>
        <taxon>Pseudoalteromonas</taxon>
    </lineage>
</organism>
<gene>
    <name evidence="2" type="ORF">CWC05_24250</name>
</gene>
<dbReference type="AlphaFoldDB" id="A0A5S3XZZ1"/>
<evidence type="ECO:0000313" key="3">
    <source>
        <dbReference type="Proteomes" id="UP000305874"/>
    </source>
</evidence>
<name>A0A5S3XZZ1_9GAMM</name>
<dbReference type="EMBL" id="PNCG01001161">
    <property type="protein sequence ID" value="TMP64965.1"/>
    <property type="molecule type" value="Genomic_DNA"/>
</dbReference>
<accession>A0A5S3XZZ1</accession>
<comment type="caution">
    <text evidence="2">The sequence shown here is derived from an EMBL/GenBank/DDBJ whole genome shotgun (WGS) entry which is preliminary data.</text>
</comment>
<protein>
    <submittedName>
        <fullName evidence="2">Uncharacterized protein</fullName>
    </submittedName>
</protein>
<evidence type="ECO:0000313" key="2">
    <source>
        <dbReference type="EMBL" id="TMP64965.1"/>
    </source>
</evidence>
<reference evidence="2 3" key="1">
    <citation type="submission" date="2017-12" db="EMBL/GenBank/DDBJ databases">
        <authorList>
            <person name="Paulsen S."/>
            <person name="Gram L.K."/>
        </authorList>
    </citation>
    <scope>NUCLEOTIDE SEQUENCE [LARGE SCALE GENOMIC DNA]</scope>
    <source>
        <strain evidence="2 3">S2897</strain>
    </source>
</reference>